<dbReference type="PROSITE" id="PS51463">
    <property type="entry name" value="P_GLUCOSE_ISOMERASE_3"/>
    <property type="match status" value="1"/>
</dbReference>
<dbReference type="PANTHER" id="PTHR11469">
    <property type="entry name" value="GLUCOSE-6-PHOSPHATE ISOMERASE"/>
    <property type="match status" value="1"/>
</dbReference>
<keyword evidence="1" id="KW-0312">Gluconeogenesis</keyword>
<sequence length="540" mass="55322">MTLRVTAGRTSVTVQDDAVAHTDEALGRLTYDGVPAALMAKNASLWGPDATGRAAGRLGWVDAPETSRRLLPELTEAADRFADLDHVVLAGTGGSARAAELIAGAGGADLTVLDGTDPHEVRRALDDRLDRTVLVVSSKSGRTLEADVLRRIFEHAFQAAGADPADRIVVVTDPGSPLEATAKETGYRVVLSDPEVNGRFAALSASGLLPAALCGVDVERLLDEAAAIVPALRLPYDNPGLTLGAALGAAASRGRDKLVITDGGSGIPGLAGWVEQLVAAATGKDGKGIVPVVVEGPATQRARPGGDLLSLTLGGRSAGAGLAVAGPLGAQIALWQFAVAVAARVVGVDPFDEPALRESRAAAASLLRGSEDGAAPTLIAGEPALVDGDVEVHGAAELFHGVKDLRGALDAVIRAVPDRGHLAVVAHLDRVGDAAAERLRPLLARRLRGAPVGFGWGARSLHSTGQAHKDGPPGGVVLQLTGAAREDVPVPGRPYGLTALQLAQAFGDLRTLRSRGRTAVRLHLRNRAAGLAQLESALGD</sequence>
<protein>
    <submittedName>
        <fullName evidence="4">Glucose-6-phosphate isomerase</fullName>
    </submittedName>
</protein>
<evidence type="ECO:0000256" key="3">
    <source>
        <dbReference type="ARBA" id="ARBA00023235"/>
    </source>
</evidence>
<dbReference type="PANTHER" id="PTHR11469:SF1">
    <property type="entry name" value="GLUCOSE-6-PHOSPHATE ISOMERASE"/>
    <property type="match status" value="1"/>
</dbReference>
<evidence type="ECO:0000313" key="5">
    <source>
        <dbReference type="Proteomes" id="UP001500212"/>
    </source>
</evidence>
<gene>
    <name evidence="4" type="ORF">GCM10023195_04380</name>
</gene>
<keyword evidence="2" id="KW-0324">Glycolysis</keyword>
<accession>A0ABP8T9I2</accession>
<dbReference type="GO" id="GO:0016853">
    <property type="term" value="F:isomerase activity"/>
    <property type="evidence" value="ECO:0007669"/>
    <property type="project" value="UniProtKB-KW"/>
</dbReference>
<dbReference type="InterPro" id="IPR046348">
    <property type="entry name" value="SIS_dom_sf"/>
</dbReference>
<dbReference type="RefSeq" id="WP_345347245.1">
    <property type="nucleotide sequence ID" value="NZ_BAABHJ010000001.1"/>
</dbReference>
<organism evidence="4 5">
    <name type="scientific">Actinoallomurus liliacearum</name>
    <dbReference type="NCBI Taxonomy" id="1080073"/>
    <lineage>
        <taxon>Bacteria</taxon>
        <taxon>Bacillati</taxon>
        <taxon>Actinomycetota</taxon>
        <taxon>Actinomycetes</taxon>
        <taxon>Streptosporangiales</taxon>
        <taxon>Thermomonosporaceae</taxon>
        <taxon>Actinoallomurus</taxon>
    </lineage>
</organism>
<dbReference type="Proteomes" id="UP001500212">
    <property type="component" value="Unassembled WGS sequence"/>
</dbReference>
<proteinExistence type="predicted"/>
<evidence type="ECO:0000256" key="1">
    <source>
        <dbReference type="ARBA" id="ARBA00022432"/>
    </source>
</evidence>
<dbReference type="InterPro" id="IPR001672">
    <property type="entry name" value="G6P_Isomerase"/>
</dbReference>
<name>A0ABP8T9I2_9ACTN</name>
<comment type="caution">
    <text evidence="4">The sequence shown here is derived from an EMBL/GenBank/DDBJ whole genome shotgun (WGS) entry which is preliminary data.</text>
</comment>
<dbReference type="Gene3D" id="3.40.50.10490">
    <property type="entry name" value="Glucose-6-phosphate isomerase like protein, domain 1"/>
    <property type="match status" value="2"/>
</dbReference>
<dbReference type="EMBL" id="BAABHJ010000001">
    <property type="protein sequence ID" value="GAA4601629.1"/>
    <property type="molecule type" value="Genomic_DNA"/>
</dbReference>
<reference evidence="5" key="1">
    <citation type="journal article" date="2019" name="Int. J. Syst. Evol. Microbiol.">
        <title>The Global Catalogue of Microorganisms (GCM) 10K type strain sequencing project: providing services to taxonomists for standard genome sequencing and annotation.</title>
        <authorList>
            <consortium name="The Broad Institute Genomics Platform"/>
            <consortium name="The Broad Institute Genome Sequencing Center for Infectious Disease"/>
            <person name="Wu L."/>
            <person name="Ma J."/>
        </authorList>
    </citation>
    <scope>NUCLEOTIDE SEQUENCE [LARGE SCALE GENOMIC DNA]</scope>
    <source>
        <strain evidence="5">JCM 17938</strain>
    </source>
</reference>
<dbReference type="SUPFAM" id="SSF53697">
    <property type="entry name" value="SIS domain"/>
    <property type="match status" value="1"/>
</dbReference>
<keyword evidence="5" id="KW-1185">Reference proteome</keyword>
<evidence type="ECO:0000313" key="4">
    <source>
        <dbReference type="EMBL" id="GAA4601629.1"/>
    </source>
</evidence>
<evidence type="ECO:0000256" key="2">
    <source>
        <dbReference type="ARBA" id="ARBA00023152"/>
    </source>
</evidence>
<keyword evidence="3 4" id="KW-0413">Isomerase</keyword>